<evidence type="ECO:0000313" key="4">
    <source>
        <dbReference type="Proteomes" id="UP000019484"/>
    </source>
</evidence>
<dbReference type="Proteomes" id="UP000019484">
    <property type="component" value="Unassembled WGS sequence"/>
</dbReference>
<gene>
    <name evidence="3" type="ORF">A1O1_08472</name>
</gene>
<dbReference type="OrthoDB" id="3364132at2759"/>
<accession>W9XJH1</accession>
<dbReference type="eggNOG" id="ENOG502RAN0">
    <property type="taxonomic scope" value="Eukaryota"/>
</dbReference>
<evidence type="ECO:0000313" key="3">
    <source>
        <dbReference type="EMBL" id="EXJ80328.1"/>
    </source>
</evidence>
<evidence type="ECO:0000259" key="2">
    <source>
        <dbReference type="Pfam" id="PF25534"/>
    </source>
</evidence>
<evidence type="ECO:0000256" key="1">
    <source>
        <dbReference type="SAM" id="MobiDB-lite"/>
    </source>
</evidence>
<dbReference type="EMBL" id="AMWN01000008">
    <property type="protein sequence ID" value="EXJ80328.1"/>
    <property type="molecule type" value="Genomic_DNA"/>
</dbReference>
<dbReference type="InterPro" id="IPR057678">
    <property type="entry name" value="DUF7918"/>
</dbReference>
<reference evidence="3 4" key="1">
    <citation type="submission" date="2013-03" db="EMBL/GenBank/DDBJ databases">
        <title>The Genome Sequence of Capronia coronata CBS 617.96.</title>
        <authorList>
            <consortium name="The Broad Institute Genomics Platform"/>
            <person name="Cuomo C."/>
            <person name="de Hoog S."/>
            <person name="Gorbushina A."/>
            <person name="Walker B."/>
            <person name="Young S.K."/>
            <person name="Zeng Q."/>
            <person name="Gargeya S."/>
            <person name="Fitzgerald M."/>
            <person name="Haas B."/>
            <person name="Abouelleil A."/>
            <person name="Allen A.W."/>
            <person name="Alvarado L."/>
            <person name="Arachchi H.M."/>
            <person name="Berlin A.M."/>
            <person name="Chapman S.B."/>
            <person name="Gainer-Dewar J."/>
            <person name="Goldberg J."/>
            <person name="Griggs A."/>
            <person name="Gujja S."/>
            <person name="Hansen M."/>
            <person name="Howarth C."/>
            <person name="Imamovic A."/>
            <person name="Ireland A."/>
            <person name="Larimer J."/>
            <person name="McCowan C."/>
            <person name="Murphy C."/>
            <person name="Pearson M."/>
            <person name="Poon T.W."/>
            <person name="Priest M."/>
            <person name="Roberts A."/>
            <person name="Saif S."/>
            <person name="Shea T."/>
            <person name="Sisk P."/>
            <person name="Sykes S."/>
            <person name="Wortman J."/>
            <person name="Nusbaum C."/>
            <person name="Birren B."/>
        </authorList>
    </citation>
    <scope>NUCLEOTIDE SEQUENCE [LARGE SCALE GENOMIC DNA]</scope>
    <source>
        <strain evidence="3 4">CBS 617.96</strain>
    </source>
</reference>
<proteinExistence type="predicted"/>
<dbReference type="PANTHER" id="PTHR36223">
    <property type="entry name" value="BETA-LACTAMASE-TYPE TRANSPEPTIDASE FOLD DOMAIN CONTAINING PROTEIN"/>
    <property type="match status" value="1"/>
</dbReference>
<dbReference type="Pfam" id="PF25534">
    <property type="entry name" value="DUF7918"/>
    <property type="match status" value="1"/>
</dbReference>
<feature type="domain" description="DUF7918" evidence="2">
    <location>
        <begin position="7"/>
        <end position="237"/>
    </location>
</feature>
<comment type="caution">
    <text evidence="3">The sequence shown here is derived from an EMBL/GenBank/DDBJ whole genome shotgun (WGS) entry which is preliminary data.</text>
</comment>
<protein>
    <recommendedName>
        <fullName evidence="2">DUF7918 domain-containing protein</fullName>
    </recommendedName>
</protein>
<dbReference type="RefSeq" id="XP_007727522.1">
    <property type="nucleotide sequence ID" value="XM_007729332.1"/>
</dbReference>
<dbReference type="AlphaFoldDB" id="W9XJH1"/>
<dbReference type="GeneID" id="19163321"/>
<feature type="compositionally biased region" description="Acidic residues" evidence="1">
    <location>
        <begin position="362"/>
        <end position="376"/>
    </location>
</feature>
<organism evidence="3 4">
    <name type="scientific">Capronia coronata CBS 617.96</name>
    <dbReference type="NCBI Taxonomy" id="1182541"/>
    <lineage>
        <taxon>Eukaryota</taxon>
        <taxon>Fungi</taxon>
        <taxon>Dikarya</taxon>
        <taxon>Ascomycota</taxon>
        <taxon>Pezizomycotina</taxon>
        <taxon>Eurotiomycetes</taxon>
        <taxon>Chaetothyriomycetidae</taxon>
        <taxon>Chaetothyriales</taxon>
        <taxon>Herpotrichiellaceae</taxon>
        <taxon>Capronia</taxon>
    </lineage>
</organism>
<feature type="region of interest" description="Disordered" evidence="1">
    <location>
        <begin position="233"/>
        <end position="394"/>
    </location>
</feature>
<keyword evidence="4" id="KW-1185">Reference proteome</keyword>
<dbReference type="HOGENOM" id="CLU_049200_0_0_1"/>
<feature type="compositionally biased region" description="Basic and acidic residues" evidence="1">
    <location>
        <begin position="267"/>
        <end position="287"/>
    </location>
</feature>
<sequence length="394" mass="44509">MPCQDLMDVRVLVDGKPLQEYLDPDGPADTSHQQTRYIEVKAGQKFSLEVTLLPGFEFYNGRGVFANLRVDNGEWKGRYVKSSLARGSREKLLHPRCIGFTQQLCKDEDTGLWHMYDRVFGAFGTNDETTVPAHLENCDVDSLGTIRVTVFRLRWESDLSPKDWKIPETVDELPEKMLKGKQLKNMVKFERGAQCDPPAPIVHLAVPVRGVHGQEHEFIFKYRNRKILQNIGCIPRTPSPGPDAESSLMPGQTSNPDAVVTRVSRKERRERNLRMIKQEESQHELQKETLPPPLSADPMSGLILPNMKSEVDAEQDGNEDNVKKGQDNASTDGLDPSKREDEDGTVSQDSFVLIPAKRPREEDEDGDDDDDDDELVEVAPPPRKRLVIVDLTDE</sequence>
<dbReference type="PANTHER" id="PTHR36223:SF1">
    <property type="entry name" value="TRANSCRIPTION ELONGATION FACTOR EAF N-TERMINAL DOMAIN-CONTAINING PROTEIN"/>
    <property type="match status" value="1"/>
</dbReference>
<dbReference type="STRING" id="1182541.W9XJH1"/>
<name>W9XJH1_9EURO</name>